<organism evidence="2 3">
    <name type="scientific">Ulvibacter litoralis</name>
    <dbReference type="NCBI Taxonomy" id="227084"/>
    <lineage>
        <taxon>Bacteria</taxon>
        <taxon>Pseudomonadati</taxon>
        <taxon>Bacteroidota</taxon>
        <taxon>Flavobacteriia</taxon>
        <taxon>Flavobacteriales</taxon>
        <taxon>Flavobacteriaceae</taxon>
        <taxon>Ulvibacter</taxon>
    </lineage>
</organism>
<feature type="domain" description="Glycosyl transferase family 28 C-terminal" evidence="1">
    <location>
        <begin position="237"/>
        <end position="320"/>
    </location>
</feature>
<name>A0A1G7CR18_9FLAO</name>
<evidence type="ECO:0000259" key="1">
    <source>
        <dbReference type="Pfam" id="PF04101"/>
    </source>
</evidence>
<dbReference type="InterPro" id="IPR007235">
    <property type="entry name" value="Glyco_trans_28_C"/>
</dbReference>
<gene>
    <name evidence="2" type="ORF">SAMN05421855_101517</name>
</gene>
<dbReference type="OrthoDB" id="9803241at2"/>
<dbReference type="EMBL" id="FNBA01000001">
    <property type="protein sequence ID" value="SDE41792.1"/>
    <property type="molecule type" value="Genomic_DNA"/>
</dbReference>
<dbReference type="Pfam" id="PF04101">
    <property type="entry name" value="Glyco_tran_28_C"/>
    <property type="match status" value="1"/>
</dbReference>
<keyword evidence="3" id="KW-1185">Reference proteome</keyword>
<dbReference type="AlphaFoldDB" id="A0A1G7CR18"/>
<reference evidence="2 3" key="1">
    <citation type="submission" date="2016-10" db="EMBL/GenBank/DDBJ databases">
        <authorList>
            <person name="de Groot N.N."/>
        </authorList>
    </citation>
    <scope>NUCLEOTIDE SEQUENCE [LARGE SCALE GENOMIC DNA]</scope>
    <source>
        <strain evidence="2 3">DSM 16195</strain>
    </source>
</reference>
<dbReference type="PANTHER" id="PTHR21015">
    <property type="entry name" value="UDP-N-ACETYLGLUCOSAMINE--N-ACETYLMURAMYL-(PENTAPEPTIDE) PYROPHOSPHORYL-UNDECAPRENOL N-ACETYLGLUCOSAMINE TRANSFERASE 1"/>
    <property type="match status" value="1"/>
</dbReference>
<dbReference type="GO" id="GO:0016758">
    <property type="term" value="F:hexosyltransferase activity"/>
    <property type="evidence" value="ECO:0007669"/>
    <property type="project" value="InterPro"/>
</dbReference>
<protein>
    <recommendedName>
        <fullName evidence="1">Glycosyl transferase family 28 C-terminal domain-containing protein</fullName>
    </recommendedName>
</protein>
<dbReference type="Gene3D" id="3.40.50.2000">
    <property type="entry name" value="Glycogen Phosphorylase B"/>
    <property type="match status" value="1"/>
</dbReference>
<proteinExistence type="predicted"/>
<sequence>MVAPLHWGLGHATRCIPIVQELLKNNFNVLLASDGAALLLLQKEFPQLPSIALPPYNIVYPKKGKNFKWKLLQKLPHIQKTIISEKKLIKTLVAEGKIDGIISDNRLGVFNKNVPSVFVTHQLNVLTGNTTYVTSKMHQKIIKKFDECWVPDVEAPINLSGKLGHIKNADFPIKYIGALSRLQKKEAPKKYDILAVLSGPEPQRTLLEEKLLEAFKGTDKSVLLVQGLVSMNQKSYVLDGISITNFMQTEQLEEAINQSEIVISRSGYTTLLDLAALEKKAFFIPTPGQYEQKYLAKRLKSLGIVPSCKQDKFTLEKLHKIPLYKGLTAFGMETNFKELFGLFERERKL</sequence>
<dbReference type="STRING" id="227084.SAMN05421855_101517"/>
<dbReference type="PANTHER" id="PTHR21015:SF22">
    <property type="entry name" value="GLYCOSYLTRANSFERASE"/>
    <property type="match status" value="1"/>
</dbReference>
<evidence type="ECO:0000313" key="3">
    <source>
        <dbReference type="Proteomes" id="UP000199321"/>
    </source>
</evidence>
<evidence type="ECO:0000313" key="2">
    <source>
        <dbReference type="EMBL" id="SDE41792.1"/>
    </source>
</evidence>
<dbReference type="Proteomes" id="UP000199321">
    <property type="component" value="Unassembled WGS sequence"/>
</dbReference>
<accession>A0A1G7CR18</accession>
<dbReference type="SUPFAM" id="SSF53756">
    <property type="entry name" value="UDP-Glycosyltransferase/glycogen phosphorylase"/>
    <property type="match status" value="1"/>
</dbReference>